<keyword evidence="4" id="KW-0659">Purine metabolism</keyword>
<feature type="domain" description="Oxo-4-hydroxy-4-carboxy-5-ureidoimidazoline decarboxylase" evidence="7">
    <location>
        <begin position="25"/>
        <end position="181"/>
    </location>
</feature>
<dbReference type="SUPFAM" id="SSF158694">
    <property type="entry name" value="UraD-Like"/>
    <property type="match status" value="1"/>
</dbReference>
<keyword evidence="6 8" id="KW-0456">Lyase</keyword>
<accession>A0ABT6S7W0</accession>
<dbReference type="Proteomes" id="UP001223978">
    <property type="component" value="Unassembled WGS sequence"/>
</dbReference>
<dbReference type="InterPro" id="IPR017580">
    <property type="entry name" value="OHCU_decarboxylase-1"/>
</dbReference>
<sequence>MTASNSTAPAPTSADTPAVGLRTVNSLDHEGFVALLGSVFEHSPWVAERAAAARPFAGVDALHQAMIAVVEGLPTDERIAFLCAHPELAGKEAQSGSMTSDSTTEQASAGLDALSPAELEQITRMNAEYRQRHGFPFIICVPRYTKQEILDEFRRRTAEDTEAELAEAVRQITVITGRRLQAVVRDGARS</sequence>
<evidence type="ECO:0000256" key="5">
    <source>
        <dbReference type="ARBA" id="ARBA00022793"/>
    </source>
</evidence>
<proteinExistence type="predicted"/>
<evidence type="ECO:0000256" key="6">
    <source>
        <dbReference type="ARBA" id="ARBA00023239"/>
    </source>
</evidence>
<comment type="catalytic activity">
    <reaction evidence="1">
        <text>5-hydroxy-2-oxo-4-ureido-2,5-dihydro-1H-imidazole-5-carboxylate + H(+) = (S)-allantoin + CO2</text>
        <dbReference type="Rhea" id="RHEA:26301"/>
        <dbReference type="ChEBI" id="CHEBI:15378"/>
        <dbReference type="ChEBI" id="CHEBI:15678"/>
        <dbReference type="ChEBI" id="CHEBI:16526"/>
        <dbReference type="ChEBI" id="CHEBI:58639"/>
        <dbReference type="EC" id="4.1.1.97"/>
    </reaction>
</comment>
<reference evidence="8 9" key="1">
    <citation type="submission" date="2023-05" db="EMBL/GenBank/DDBJ databases">
        <title>Draft genome sequence of Streptomyces sp. B-S-A6 isolated from a cave soil in Thailand.</title>
        <authorList>
            <person name="Chamroensaksri N."/>
            <person name="Muangham S."/>
        </authorList>
    </citation>
    <scope>NUCLEOTIDE SEQUENCE [LARGE SCALE GENOMIC DNA]</scope>
    <source>
        <strain evidence="8 9">B-S-A6</strain>
    </source>
</reference>
<evidence type="ECO:0000256" key="1">
    <source>
        <dbReference type="ARBA" id="ARBA00001163"/>
    </source>
</evidence>
<dbReference type="NCBIfam" id="TIGR03164">
    <property type="entry name" value="UHCUDC"/>
    <property type="match status" value="1"/>
</dbReference>
<dbReference type="GO" id="GO:0051997">
    <property type="term" value="F:2-oxo-4-hydroxy-4-carboxy-5-ureidoimidazoline decarboxylase activity"/>
    <property type="evidence" value="ECO:0007669"/>
    <property type="project" value="UniProtKB-EC"/>
</dbReference>
<gene>
    <name evidence="8" type="primary">uraD</name>
    <name evidence="8" type="ORF">QIS96_10215</name>
</gene>
<dbReference type="Gene3D" id="1.10.3330.10">
    <property type="entry name" value="Oxo-4-hydroxy-4-carboxy-5-ureidoimidazoline decarboxylase"/>
    <property type="match status" value="1"/>
</dbReference>
<keyword evidence="9" id="KW-1185">Reference proteome</keyword>
<evidence type="ECO:0000256" key="3">
    <source>
        <dbReference type="ARBA" id="ARBA00012257"/>
    </source>
</evidence>
<dbReference type="PANTHER" id="PTHR43466">
    <property type="entry name" value="2-OXO-4-HYDROXY-4-CARBOXY-5-UREIDOIMIDAZOLINE DECARBOXYLASE-RELATED"/>
    <property type="match status" value="1"/>
</dbReference>
<name>A0ABT6S7W0_9ACTN</name>
<evidence type="ECO:0000259" key="7">
    <source>
        <dbReference type="Pfam" id="PF09349"/>
    </source>
</evidence>
<evidence type="ECO:0000313" key="9">
    <source>
        <dbReference type="Proteomes" id="UP001223978"/>
    </source>
</evidence>
<dbReference type="Pfam" id="PF09349">
    <property type="entry name" value="OHCU_decarbox"/>
    <property type="match status" value="1"/>
</dbReference>
<dbReference type="PANTHER" id="PTHR43466:SF1">
    <property type="entry name" value="2-OXO-4-HYDROXY-4-CARBOXY-5-UREIDOIMIDAZOLINE DECARBOXYLASE-RELATED"/>
    <property type="match status" value="1"/>
</dbReference>
<organism evidence="8 9">
    <name type="scientific">Streptomyces cavernicola</name>
    <dbReference type="NCBI Taxonomy" id="3043613"/>
    <lineage>
        <taxon>Bacteria</taxon>
        <taxon>Bacillati</taxon>
        <taxon>Actinomycetota</taxon>
        <taxon>Actinomycetes</taxon>
        <taxon>Kitasatosporales</taxon>
        <taxon>Streptomycetaceae</taxon>
        <taxon>Streptomyces</taxon>
    </lineage>
</organism>
<evidence type="ECO:0000256" key="4">
    <source>
        <dbReference type="ARBA" id="ARBA00022631"/>
    </source>
</evidence>
<evidence type="ECO:0000313" key="8">
    <source>
        <dbReference type="EMBL" id="MDI3404193.1"/>
    </source>
</evidence>
<dbReference type="RefSeq" id="WP_282542144.1">
    <property type="nucleotide sequence ID" value="NZ_JASCIQ010000008.1"/>
</dbReference>
<dbReference type="InterPro" id="IPR018020">
    <property type="entry name" value="OHCU_decarboxylase"/>
</dbReference>
<dbReference type="EC" id="4.1.1.97" evidence="3"/>
<comment type="caution">
    <text evidence="8">The sequence shown here is derived from an EMBL/GenBank/DDBJ whole genome shotgun (WGS) entry which is preliminary data.</text>
</comment>
<keyword evidence="5" id="KW-0210">Decarboxylase</keyword>
<protein>
    <recommendedName>
        <fullName evidence="3">2-oxo-4-hydroxy-4-carboxy-5-ureidoimidazoline decarboxylase</fullName>
        <ecNumber evidence="3">4.1.1.97</ecNumber>
    </recommendedName>
</protein>
<evidence type="ECO:0000256" key="2">
    <source>
        <dbReference type="ARBA" id="ARBA00004754"/>
    </source>
</evidence>
<comment type="pathway">
    <text evidence="2">Purine metabolism; urate degradation; (S)-allantoin from urate: step 3/3.</text>
</comment>
<dbReference type="EMBL" id="JASCIQ010000008">
    <property type="protein sequence ID" value="MDI3404193.1"/>
    <property type="molecule type" value="Genomic_DNA"/>
</dbReference>
<dbReference type="InterPro" id="IPR036778">
    <property type="entry name" value="OHCU_decarboxylase_sf"/>
</dbReference>